<organism evidence="1">
    <name type="scientific">Lygus hesperus</name>
    <name type="common">Western plant bug</name>
    <dbReference type="NCBI Taxonomy" id="30085"/>
    <lineage>
        <taxon>Eukaryota</taxon>
        <taxon>Metazoa</taxon>
        <taxon>Ecdysozoa</taxon>
        <taxon>Arthropoda</taxon>
        <taxon>Hexapoda</taxon>
        <taxon>Insecta</taxon>
        <taxon>Pterygota</taxon>
        <taxon>Neoptera</taxon>
        <taxon>Paraneoptera</taxon>
        <taxon>Hemiptera</taxon>
        <taxon>Heteroptera</taxon>
        <taxon>Panheteroptera</taxon>
        <taxon>Cimicomorpha</taxon>
        <taxon>Miridae</taxon>
        <taxon>Mirini</taxon>
        <taxon>Lygus</taxon>
    </lineage>
</organism>
<dbReference type="EMBL" id="GDHC01018078">
    <property type="protein sequence ID" value="JAQ00551.1"/>
    <property type="molecule type" value="Transcribed_RNA"/>
</dbReference>
<protein>
    <submittedName>
        <fullName evidence="1">Adenylate kinase</fullName>
    </submittedName>
</protein>
<accession>A0A0A9XBG4</accession>
<gene>
    <name evidence="1" type="primary">adk_14</name>
    <name evidence="1" type="ORF">CM83_28408</name>
    <name evidence="2" type="ORF">g.28535</name>
</gene>
<dbReference type="GO" id="GO:0016301">
    <property type="term" value="F:kinase activity"/>
    <property type="evidence" value="ECO:0007669"/>
    <property type="project" value="UniProtKB-KW"/>
</dbReference>
<sequence length="151" mass="16620">MRCRVVRCLMQKSITNQASSKNNKDNYVGGVDDIDNDDELVQTLLLLRLSSAEVKQRGAVLLNLPRSVAQYNALCGRSACASIVRVAMAATVKHTQPVCTQRVIRAMEALVNHMRHTGPLVLDVPLPHHPCADVNLSSLTHAMQRLEKIQG</sequence>
<reference evidence="1" key="2">
    <citation type="submission" date="2014-07" db="EMBL/GenBank/DDBJ databases">
        <authorList>
            <person name="Hull J."/>
        </authorList>
    </citation>
    <scope>NUCLEOTIDE SEQUENCE</scope>
</reference>
<dbReference type="AlphaFoldDB" id="A0A0A9XBG4"/>
<proteinExistence type="predicted"/>
<keyword evidence="1" id="KW-0808">Transferase</keyword>
<dbReference type="EMBL" id="GBHO01027496">
    <property type="protein sequence ID" value="JAG16108.1"/>
    <property type="molecule type" value="Transcribed_RNA"/>
</dbReference>
<reference evidence="1" key="1">
    <citation type="journal article" date="2014" name="PLoS ONE">
        <title>Transcriptome-Based Identification of ABC Transporters in the Western Tarnished Plant Bug Lygus hesperus.</title>
        <authorList>
            <person name="Hull J.J."/>
            <person name="Chaney K."/>
            <person name="Geib S.M."/>
            <person name="Fabrick J.A."/>
            <person name="Brent C.S."/>
            <person name="Walsh D."/>
            <person name="Lavine L.C."/>
        </authorList>
    </citation>
    <scope>NUCLEOTIDE SEQUENCE</scope>
</reference>
<evidence type="ECO:0000313" key="2">
    <source>
        <dbReference type="EMBL" id="JAQ00551.1"/>
    </source>
</evidence>
<keyword evidence="1" id="KW-0418">Kinase</keyword>
<evidence type="ECO:0000313" key="1">
    <source>
        <dbReference type="EMBL" id="JAG16108.1"/>
    </source>
</evidence>
<name>A0A0A9XBG4_LYGHE</name>
<reference evidence="2" key="3">
    <citation type="journal article" date="2016" name="Gigascience">
        <title>De novo construction of an expanded transcriptome assembly for the western tarnished plant bug, Lygus hesperus.</title>
        <authorList>
            <person name="Tassone E.E."/>
            <person name="Geib S.M."/>
            <person name="Hall B."/>
            <person name="Fabrick J.A."/>
            <person name="Brent C.S."/>
            <person name="Hull J.J."/>
        </authorList>
    </citation>
    <scope>NUCLEOTIDE SEQUENCE</scope>
</reference>